<evidence type="ECO:0000256" key="2">
    <source>
        <dbReference type="ARBA" id="ARBA00004613"/>
    </source>
</evidence>
<organism evidence="18 19">
    <name type="scientific">Fusarium zealandicum</name>
    <dbReference type="NCBI Taxonomy" id="1053134"/>
    <lineage>
        <taxon>Eukaryota</taxon>
        <taxon>Fungi</taxon>
        <taxon>Dikarya</taxon>
        <taxon>Ascomycota</taxon>
        <taxon>Pezizomycotina</taxon>
        <taxon>Sordariomycetes</taxon>
        <taxon>Hypocreomycetidae</taxon>
        <taxon>Hypocreales</taxon>
        <taxon>Nectriaceae</taxon>
        <taxon>Fusarium</taxon>
        <taxon>Fusarium staphyleae species complex</taxon>
    </lineage>
</organism>
<dbReference type="GO" id="GO:0000272">
    <property type="term" value="P:polysaccharide catabolic process"/>
    <property type="evidence" value="ECO:0007669"/>
    <property type="project" value="UniProtKB-KW"/>
</dbReference>
<comment type="similarity">
    <text evidence="13">Belongs to the secreted LysM effector family.</text>
</comment>
<dbReference type="Gene3D" id="3.30.60.10">
    <property type="entry name" value="Endochitinase-like"/>
    <property type="match status" value="1"/>
</dbReference>
<dbReference type="Proteomes" id="UP000635477">
    <property type="component" value="Unassembled WGS sequence"/>
</dbReference>
<dbReference type="InterPro" id="IPR001579">
    <property type="entry name" value="Glyco_hydro_18_chit_AS"/>
</dbReference>
<evidence type="ECO:0000256" key="11">
    <source>
        <dbReference type="ARBA" id="ARBA00023295"/>
    </source>
</evidence>
<dbReference type="SUPFAM" id="SSF57016">
    <property type="entry name" value="Plant lectins/antimicrobial peptides"/>
    <property type="match status" value="1"/>
</dbReference>
<feature type="domain" description="GH18" evidence="17">
    <location>
        <begin position="510"/>
        <end position="885"/>
    </location>
</feature>
<comment type="similarity">
    <text evidence="3">Belongs to the glycosyl hydrolase 18 family. Chitinase class V subfamily.</text>
</comment>
<keyword evidence="6" id="KW-0147">Chitin-binding</keyword>
<dbReference type="SUPFAM" id="SSF51445">
    <property type="entry name" value="(Trans)glycosidases"/>
    <property type="match status" value="1"/>
</dbReference>
<evidence type="ECO:0000259" key="16">
    <source>
        <dbReference type="PROSITE" id="PS51782"/>
    </source>
</evidence>
<keyword evidence="19" id="KW-1185">Reference proteome</keyword>
<feature type="domain" description="LysM" evidence="16">
    <location>
        <begin position="304"/>
        <end position="349"/>
    </location>
</feature>
<gene>
    <name evidence="18" type="ORF">FZEAL_3246</name>
</gene>
<evidence type="ECO:0000256" key="8">
    <source>
        <dbReference type="ARBA" id="ARBA00023024"/>
    </source>
</evidence>
<dbReference type="PROSITE" id="PS51782">
    <property type="entry name" value="LYSM"/>
    <property type="match status" value="2"/>
</dbReference>
<dbReference type="InterPro" id="IPR036779">
    <property type="entry name" value="LysM_dom_sf"/>
</dbReference>
<keyword evidence="9" id="KW-0843">Virulence</keyword>
<dbReference type="PANTHER" id="PTHR47700:SF2">
    <property type="entry name" value="CHITINASE"/>
    <property type="match status" value="1"/>
</dbReference>
<dbReference type="Gene3D" id="3.10.350.10">
    <property type="entry name" value="LysM domain"/>
    <property type="match status" value="2"/>
</dbReference>
<sequence>MWKHIAVRIGLLHLASLVFAVEEASPFDPCPAKCSITGSNPLNWTHLHGVPALDRCDEPMLFDMMLSTQLDDPQRHITLRACTASEESTVQPMDYDPVPFVFGGPEKRAVGKDEDHESLCPADMHKSANETTIYYHEWLTDSNNKVKGSINHTTVALGKIKDYLDTAKDCKSTVLFAKSQQTIAGLYVGLSVGKKSAAFVVQELINGIKKKKNYEAGRIAVQNCHKVQPSVWGVGIIADLQGNITAVHESVAGWSDAKCVESPNMNTKWRNMGLNIWSINNAMATNGTVKAGNSTLTRRADECRAIEVESGDDCTTLAKRCGISTTQFNKYNTGDKFCNKLKEKQHVCCTAGDLPDFRPQPNKDGSCYSVDVDDDVGCWDLADAHYLTVKELEALNKETWGFAGCKDLQAGQKLCLSKGDPPTPNPISNAICGPQKPNGEARGNKKLAEMNPCPLNVCCNVWGQCGMDDDFCKEAPADTGAPGTSKPGANGCISNCGMNITNNDKGPASFSHIAYFEAWNEDRKCLHMSPLDIDESKYTHIHFSFPNVTPGDFTIDLGDLKMPFDKMMKMSGSIKRIVSLGGWAFSAEAPTYSIFREAVLPANRGKFAANVVSFVNEHGLDGIDFDWEYPAAEDLPDIPLANPNEGQDYLEFLKMVKRRLPGKSVSIAAPSSYWYLKGFPIKEISKVVDYIVYMTYDLHGQWDHGNKWSSSGCPNGNCLRSHINITETMTSLAMITKAGVPSYKVFVGIASYGRSFKMAKAGCTGPMCTFTGTRNVSHAMGGPCTDTKGYISSAEIREILWNKDVYNAEQWHDKSSDTDMVVYKDTEWVAWMNDKTKQSRIELYEGLNFGGVSDWAVDLDKDYGSSGIGDGDDDETNLSGGRNCPLDQTYSSLDALAADDTVADDCKPVIALNILETMLDDSLDKYDDVENGYDKNFAAYRRVMKASAEEAMFKFSQWREGPYTQWFDCDFKDLDKPSRDWKGPCDELADHVRSWNEGFMSMDVTLRDEDGFWEGLEDETGIIEDWVEFGDFKQNTEADAGCDQPRDPKLPICTPILYRLSVRGVPMLKDDFEIPDPKDIIKDVQGNLEEIRTGIAARFFDVVAGIWDGGNGDVVQVLSVPIFLLEQAIESMEEAKKIGAEILEKEREAFILNILSAILFFIPFVGEFAAMAAGAATVARMIAMASLAGNAALSIAEIAGDPSNAGMAIMALLSAGRVRKPRDFIDLGKARRAQTSNGVKKMGPTFKKRDDSLQKVLGNCRKEGDKEDDVEPDMCILKRDMEFSDLVRRSSELMDEADLSVGNLRKRQAKPKKKNCGTVVHTTETTDIGTYLTTPLITCSAKWTQACHHYSSVMSENANDPDMNRWTCWATAGTNQPGLATSDWGSWNTKATPLPANAQHHWEWSREWLEHDPCDRDEFPPRNFWAKDSAGKQKKGQYVRLLPANENRGSGSIWKQFCKKNDGFSQKGGGITKVNEARATTTSSSVSSKVSGGTTTYITSVGVEIPNAVFEINVWEHSPLKDDGLWDNPCWPSALLPNDPGWALLTDDPWYAKGANANARVSTALYKVPPPNTLTSGMTKSRTFAGRPSIAARDIFEDEEYDEMHVATCHAPGHHHEKRERHFIVDENGNEFEKVAEEEMDCNTLADQVVGGQFPAFSLPLATDAVPSIVAEVVGLEEGATPGSMVVVEYAKPT</sequence>
<dbReference type="InterPro" id="IPR001223">
    <property type="entry name" value="Glyco_hydro18_cat"/>
</dbReference>
<evidence type="ECO:0000256" key="14">
    <source>
        <dbReference type="RuleBase" id="RU000489"/>
    </source>
</evidence>
<keyword evidence="11 14" id="KW-0326">Glycosidase</keyword>
<evidence type="ECO:0000313" key="18">
    <source>
        <dbReference type="EMBL" id="KAF4980848.1"/>
    </source>
</evidence>
<reference evidence="18" key="2">
    <citation type="submission" date="2020-05" db="EMBL/GenBank/DDBJ databases">
        <authorList>
            <person name="Kim H.-S."/>
            <person name="Proctor R.H."/>
            <person name="Brown D.W."/>
        </authorList>
    </citation>
    <scope>NUCLEOTIDE SEQUENCE</scope>
    <source>
        <strain evidence="18">NRRL 22465</strain>
    </source>
</reference>
<evidence type="ECO:0000256" key="6">
    <source>
        <dbReference type="ARBA" id="ARBA00022669"/>
    </source>
</evidence>
<accession>A0A8H4XMS7</accession>
<dbReference type="EMBL" id="JABEYC010000202">
    <property type="protein sequence ID" value="KAF4980848.1"/>
    <property type="molecule type" value="Genomic_DNA"/>
</dbReference>
<feature type="chain" id="PRO_5034901362" description="chitinase" evidence="15">
    <location>
        <begin position="21"/>
        <end position="1694"/>
    </location>
</feature>
<dbReference type="EC" id="3.2.1.14" evidence="4"/>
<keyword evidence="8" id="KW-0146">Chitin degradation</keyword>
<dbReference type="InterPro" id="IPR011583">
    <property type="entry name" value="Chitinase_II/V-like_cat"/>
</dbReference>
<comment type="subcellular location">
    <subcellularLocation>
        <location evidence="2">Secreted</location>
    </subcellularLocation>
</comment>
<dbReference type="GO" id="GO:0008061">
    <property type="term" value="F:chitin binding"/>
    <property type="evidence" value="ECO:0007669"/>
    <property type="project" value="UniProtKB-KW"/>
</dbReference>
<keyword evidence="10" id="KW-0119">Carbohydrate metabolism</keyword>
<dbReference type="PROSITE" id="PS01095">
    <property type="entry name" value="GH18_1"/>
    <property type="match status" value="1"/>
</dbReference>
<evidence type="ECO:0000256" key="1">
    <source>
        <dbReference type="ARBA" id="ARBA00000822"/>
    </source>
</evidence>
<dbReference type="SMART" id="SM00270">
    <property type="entry name" value="ChtBD1"/>
    <property type="match status" value="1"/>
</dbReference>
<comment type="catalytic activity">
    <reaction evidence="1">
        <text>Random endo-hydrolysis of N-acetyl-beta-D-glucosaminide (1-&gt;4)-beta-linkages in chitin and chitodextrins.</text>
        <dbReference type="EC" id="3.2.1.14"/>
    </reaction>
</comment>
<dbReference type="SMART" id="SM00636">
    <property type="entry name" value="Glyco_18"/>
    <property type="match status" value="1"/>
</dbReference>
<dbReference type="InterPro" id="IPR017853">
    <property type="entry name" value="GH"/>
</dbReference>
<dbReference type="Gene3D" id="3.20.20.80">
    <property type="entry name" value="Glycosidases"/>
    <property type="match status" value="1"/>
</dbReference>
<dbReference type="GO" id="GO:0006032">
    <property type="term" value="P:chitin catabolic process"/>
    <property type="evidence" value="ECO:0007669"/>
    <property type="project" value="UniProtKB-KW"/>
</dbReference>
<dbReference type="Pfam" id="PF00704">
    <property type="entry name" value="Glyco_hydro_18"/>
    <property type="match status" value="1"/>
</dbReference>
<name>A0A8H4XMS7_9HYPO</name>
<evidence type="ECO:0000256" key="15">
    <source>
        <dbReference type="SAM" id="SignalP"/>
    </source>
</evidence>
<keyword evidence="15" id="KW-0732">Signal</keyword>
<evidence type="ECO:0000256" key="7">
    <source>
        <dbReference type="ARBA" id="ARBA00022801"/>
    </source>
</evidence>
<dbReference type="Gene3D" id="3.10.50.10">
    <property type="match status" value="1"/>
</dbReference>
<feature type="signal peptide" evidence="15">
    <location>
        <begin position="1"/>
        <end position="20"/>
    </location>
</feature>
<evidence type="ECO:0000256" key="4">
    <source>
        <dbReference type="ARBA" id="ARBA00012729"/>
    </source>
</evidence>
<evidence type="ECO:0000313" key="19">
    <source>
        <dbReference type="Proteomes" id="UP000635477"/>
    </source>
</evidence>
<dbReference type="SUPFAM" id="SSF54556">
    <property type="entry name" value="Chitinase insertion domain"/>
    <property type="match status" value="1"/>
</dbReference>
<dbReference type="GO" id="GO:0005576">
    <property type="term" value="C:extracellular region"/>
    <property type="evidence" value="ECO:0007669"/>
    <property type="project" value="UniProtKB-SubCell"/>
</dbReference>
<dbReference type="Pfam" id="PF01476">
    <property type="entry name" value="LysM"/>
    <property type="match status" value="2"/>
</dbReference>
<dbReference type="CDD" id="cd00035">
    <property type="entry name" value="ChtBD1"/>
    <property type="match status" value="1"/>
</dbReference>
<evidence type="ECO:0000256" key="12">
    <source>
        <dbReference type="ARBA" id="ARBA00023326"/>
    </source>
</evidence>
<dbReference type="CDD" id="cd02878">
    <property type="entry name" value="GH18_zymocin_alpha"/>
    <property type="match status" value="1"/>
</dbReference>
<feature type="domain" description="LysM" evidence="16">
    <location>
        <begin position="366"/>
        <end position="416"/>
    </location>
</feature>
<evidence type="ECO:0000256" key="3">
    <source>
        <dbReference type="ARBA" id="ARBA00008682"/>
    </source>
</evidence>
<dbReference type="InterPro" id="IPR036861">
    <property type="entry name" value="Endochitinase-like_sf"/>
</dbReference>
<dbReference type="InterPro" id="IPR053214">
    <property type="entry name" value="LysM12-like"/>
</dbReference>
<dbReference type="OrthoDB" id="73875at2759"/>
<reference evidence="18" key="1">
    <citation type="journal article" date="2020" name="BMC Genomics">
        <title>Correction to: Identification and distribution of gene clusters required for synthesis of sphingolipid metabolism inhibitors in diverse species of the filamentous fungus Fusarium.</title>
        <authorList>
            <person name="Kim H.S."/>
            <person name="Lohmar J.M."/>
            <person name="Busman M."/>
            <person name="Brown D.W."/>
            <person name="Naumann T.A."/>
            <person name="Divon H.H."/>
            <person name="Lysoe E."/>
            <person name="Uhlig S."/>
            <person name="Proctor R.H."/>
        </authorList>
    </citation>
    <scope>NUCLEOTIDE SEQUENCE</scope>
    <source>
        <strain evidence="18">NRRL 22465</strain>
    </source>
</reference>
<evidence type="ECO:0000256" key="5">
    <source>
        <dbReference type="ARBA" id="ARBA00022525"/>
    </source>
</evidence>
<dbReference type="PROSITE" id="PS51910">
    <property type="entry name" value="GH18_2"/>
    <property type="match status" value="1"/>
</dbReference>
<dbReference type="InterPro" id="IPR018392">
    <property type="entry name" value="LysM"/>
</dbReference>
<keyword evidence="7 14" id="KW-0378">Hydrolase</keyword>
<evidence type="ECO:0000256" key="9">
    <source>
        <dbReference type="ARBA" id="ARBA00023026"/>
    </source>
</evidence>
<comment type="caution">
    <text evidence="18">The sequence shown here is derived from an EMBL/GenBank/DDBJ whole genome shotgun (WGS) entry which is preliminary data.</text>
</comment>
<keyword evidence="12" id="KW-0624">Polysaccharide degradation</keyword>
<dbReference type="GO" id="GO:0008843">
    <property type="term" value="F:endochitinase activity"/>
    <property type="evidence" value="ECO:0007669"/>
    <property type="project" value="UniProtKB-EC"/>
</dbReference>
<protein>
    <recommendedName>
        <fullName evidence="4">chitinase</fullName>
        <ecNumber evidence="4">3.2.1.14</ecNumber>
    </recommendedName>
</protein>
<dbReference type="InterPro" id="IPR001002">
    <property type="entry name" value="Chitin-bd_1"/>
</dbReference>
<evidence type="ECO:0000256" key="13">
    <source>
        <dbReference type="ARBA" id="ARBA00044955"/>
    </source>
</evidence>
<proteinExistence type="inferred from homology"/>
<evidence type="ECO:0000256" key="10">
    <source>
        <dbReference type="ARBA" id="ARBA00023277"/>
    </source>
</evidence>
<dbReference type="PANTHER" id="PTHR47700">
    <property type="entry name" value="V CHITINASE, PUTATIVE (AFU_ORTHOLOGUE AFUA_6G13720)-RELATED"/>
    <property type="match status" value="1"/>
</dbReference>
<evidence type="ECO:0000259" key="17">
    <source>
        <dbReference type="PROSITE" id="PS51910"/>
    </source>
</evidence>
<keyword evidence="5" id="KW-0964">Secreted</keyword>
<dbReference type="InterPro" id="IPR029070">
    <property type="entry name" value="Chitinase_insertion_sf"/>
</dbReference>